<keyword evidence="2 6" id="KW-0812">Transmembrane</keyword>
<feature type="transmembrane region" description="Helical" evidence="6">
    <location>
        <begin position="49"/>
        <end position="70"/>
    </location>
</feature>
<dbReference type="Proteomes" id="UP000006352">
    <property type="component" value="Unassembled WGS sequence"/>
</dbReference>
<keyword evidence="3 6" id="KW-1133">Transmembrane helix</keyword>
<dbReference type="Gene3D" id="1.20.1720.10">
    <property type="entry name" value="Multidrug resistance protein D"/>
    <property type="match status" value="1"/>
</dbReference>
<dbReference type="PROSITE" id="PS50850">
    <property type="entry name" value="MFS"/>
    <property type="match status" value="1"/>
</dbReference>
<dbReference type="STRING" id="599839.J4HUI1"/>
<keyword evidence="9" id="KW-1185">Reference proteome</keyword>
<evidence type="ECO:0000256" key="4">
    <source>
        <dbReference type="ARBA" id="ARBA00023136"/>
    </source>
</evidence>
<dbReference type="Gene3D" id="1.20.1250.20">
    <property type="entry name" value="MFS general substrate transporter like domains"/>
    <property type="match status" value="1"/>
</dbReference>
<dbReference type="InParanoid" id="J4HUI1"/>
<evidence type="ECO:0000313" key="8">
    <source>
        <dbReference type="EMBL" id="CCM00162.1"/>
    </source>
</evidence>
<dbReference type="SUPFAM" id="SSF103473">
    <property type="entry name" value="MFS general substrate transporter"/>
    <property type="match status" value="1"/>
</dbReference>
<evidence type="ECO:0000256" key="5">
    <source>
        <dbReference type="SAM" id="MobiDB-lite"/>
    </source>
</evidence>
<evidence type="ECO:0000256" key="6">
    <source>
        <dbReference type="SAM" id="Phobius"/>
    </source>
</evidence>
<name>J4HUI1_9APHY</name>
<dbReference type="InterPro" id="IPR036259">
    <property type="entry name" value="MFS_trans_sf"/>
</dbReference>
<sequence>MASDEIQAIDVVKTHQSEKSVTSAHTDKPDIEHAYVQDDPRQWSKTRRLTIVVMICAAALIAGFGCNIYNPAISQIESDLHATSNQMSLTLSLFILVQGGLPVIWSAISEIQGRKMVYLLSIALYTVGSLVAALSKSIQVLIVMRVLQAAGGSAVVSIGAATLADLYEPSERGTMMGLYLCSANSHIILICSWFPFSAHITDNSAPLLGPSVGPILGGALTQAFTWRAPFWFLVIFTGLCCLSFIFFKDTFRQERSLTYQTVLKRIEAHQAKSSSHVSHATPTLDQVPPRESPDFKELKEETASITTTIVAGDVEARLSTKEESTSVTNIKLTLRDANPIGPMVQVLHRLNNVIVIVSSALLFAFEFSLTYTASRTLANEYQYDALNIGLVLLAFGAGALLGSIIGGRYSDHVLQKLKARNGGRGTAEARNLCSATP</sequence>
<dbReference type="EMBL" id="HE796968">
    <property type="protein sequence ID" value="CCM00162.1"/>
    <property type="molecule type" value="Genomic_DNA"/>
</dbReference>
<dbReference type="GO" id="GO:0005886">
    <property type="term" value="C:plasma membrane"/>
    <property type="evidence" value="ECO:0007669"/>
    <property type="project" value="TreeGrafter"/>
</dbReference>
<gene>
    <name evidence="8" type="ORF">FIBRA_02190</name>
</gene>
<dbReference type="PANTHER" id="PTHR23502">
    <property type="entry name" value="MAJOR FACILITATOR SUPERFAMILY"/>
    <property type="match status" value="1"/>
</dbReference>
<dbReference type="GeneID" id="24095073"/>
<feature type="transmembrane region" description="Helical" evidence="6">
    <location>
        <begin position="90"/>
        <end position="109"/>
    </location>
</feature>
<evidence type="ECO:0000256" key="1">
    <source>
        <dbReference type="ARBA" id="ARBA00004141"/>
    </source>
</evidence>
<protein>
    <recommendedName>
        <fullName evidence="7">Major facilitator superfamily (MFS) profile domain-containing protein</fullName>
    </recommendedName>
</protein>
<dbReference type="Pfam" id="PF07690">
    <property type="entry name" value="MFS_1"/>
    <property type="match status" value="2"/>
</dbReference>
<organism evidence="8 9">
    <name type="scientific">Fibroporia radiculosa</name>
    <dbReference type="NCBI Taxonomy" id="599839"/>
    <lineage>
        <taxon>Eukaryota</taxon>
        <taxon>Fungi</taxon>
        <taxon>Dikarya</taxon>
        <taxon>Basidiomycota</taxon>
        <taxon>Agaricomycotina</taxon>
        <taxon>Agaricomycetes</taxon>
        <taxon>Polyporales</taxon>
        <taxon>Fibroporiaceae</taxon>
        <taxon>Fibroporia</taxon>
    </lineage>
</organism>
<dbReference type="RefSeq" id="XP_012179445.1">
    <property type="nucleotide sequence ID" value="XM_012324055.1"/>
</dbReference>
<feature type="transmembrane region" description="Helical" evidence="6">
    <location>
        <begin position="228"/>
        <end position="247"/>
    </location>
</feature>
<comment type="subcellular location">
    <subcellularLocation>
        <location evidence="1">Membrane</location>
        <topology evidence="1">Multi-pass membrane protein</topology>
    </subcellularLocation>
</comment>
<proteinExistence type="predicted"/>
<evidence type="ECO:0000256" key="2">
    <source>
        <dbReference type="ARBA" id="ARBA00022692"/>
    </source>
</evidence>
<dbReference type="OrthoDB" id="2585655at2759"/>
<evidence type="ECO:0000313" key="9">
    <source>
        <dbReference type="Proteomes" id="UP000006352"/>
    </source>
</evidence>
<dbReference type="InterPro" id="IPR020846">
    <property type="entry name" value="MFS_dom"/>
</dbReference>
<feature type="transmembrane region" description="Helical" evidence="6">
    <location>
        <begin position="353"/>
        <end position="373"/>
    </location>
</feature>
<evidence type="ECO:0000256" key="3">
    <source>
        <dbReference type="ARBA" id="ARBA00022989"/>
    </source>
</evidence>
<dbReference type="PANTHER" id="PTHR23502:SF5">
    <property type="entry name" value="QUINIDINE RESISTANCE PROTEIN 3"/>
    <property type="match status" value="1"/>
</dbReference>
<feature type="domain" description="Major facilitator superfamily (MFS) profile" evidence="7">
    <location>
        <begin position="51"/>
        <end position="437"/>
    </location>
</feature>
<feature type="region of interest" description="Disordered" evidence="5">
    <location>
        <begin position="273"/>
        <end position="292"/>
    </location>
</feature>
<dbReference type="HOGENOM" id="CLU_008455_8_5_1"/>
<keyword evidence="4 6" id="KW-0472">Membrane</keyword>
<feature type="transmembrane region" description="Helical" evidence="6">
    <location>
        <begin position="385"/>
        <end position="406"/>
    </location>
</feature>
<accession>J4HUI1</accession>
<feature type="transmembrane region" description="Helical" evidence="6">
    <location>
        <begin position="176"/>
        <end position="196"/>
    </location>
</feature>
<feature type="transmembrane region" description="Helical" evidence="6">
    <location>
        <begin position="116"/>
        <end position="134"/>
    </location>
</feature>
<feature type="transmembrane region" description="Helical" evidence="6">
    <location>
        <begin position="140"/>
        <end position="164"/>
    </location>
</feature>
<reference evidence="8 9" key="1">
    <citation type="journal article" date="2012" name="Appl. Environ. Microbiol.">
        <title>Short-read sequencing for genomic analysis of the brown rot fungus Fibroporia radiculosa.</title>
        <authorList>
            <person name="Tang J.D."/>
            <person name="Perkins A.D."/>
            <person name="Sonstegard T.S."/>
            <person name="Schroeder S.G."/>
            <person name="Burgess S.C."/>
            <person name="Diehl S.V."/>
        </authorList>
    </citation>
    <scope>NUCLEOTIDE SEQUENCE [LARGE SCALE GENOMIC DNA]</scope>
    <source>
        <strain evidence="8 9">TFFH 294</strain>
    </source>
</reference>
<dbReference type="InterPro" id="IPR011701">
    <property type="entry name" value="MFS"/>
</dbReference>
<evidence type="ECO:0000259" key="7">
    <source>
        <dbReference type="PROSITE" id="PS50850"/>
    </source>
</evidence>
<feature type="compositionally biased region" description="Polar residues" evidence="5">
    <location>
        <begin position="273"/>
        <end position="284"/>
    </location>
</feature>
<dbReference type="AlphaFoldDB" id="J4HUI1"/>
<dbReference type="GO" id="GO:0022857">
    <property type="term" value="F:transmembrane transporter activity"/>
    <property type="evidence" value="ECO:0007669"/>
    <property type="project" value="InterPro"/>
</dbReference>